<evidence type="ECO:0000256" key="9">
    <source>
        <dbReference type="PROSITE-ProRule" id="PRU00221"/>
    </source>
</evidence>
<evidence type="ECO:0000256" key="7">
    <source>
        <dbReference type="ARBA" id="ARBA00063179"/>
    </source>
</evidence>
<dbReference type="PROSITE" id="PS50294">
    <property type="entry name" value="WD_REPEATS_REGION"/>
    <property type="match status" value="1"/>
</dbReference>
<dbReference type="PANTHER" id="PTHR17605:SF0">
    <property type="entry name" value="RIBOSOME BIOGENESIS PROTEIN BOP1"/>
    <property type="match status" value="1"/>
</dbReference>
<evidence type="ECO:0000313" key="12">
    <source>
        <dbReference type="EMBL" id="CBY18207.1"/>
    </source>
</evidence>
<evidence type="ECO:0000256" key="2">
    <source>
        <dbReference type="ARBA" id="ARBA00022552"/>
    </source>
</evidence>
<evidence type="ECO:0000313" key="13">
    <source>
        <dbReference type="Proteomes" id="UP000001307"/>
    </source>
</evidence>
<dbReference type="InterPro" id="IPR036322">
    <property type="entry name" value="WD40_repeat_dom_sf"/>
</dbReference>
<dbReference type="Pfam" id="PF08145">
    <property type="entry name" value="BOP1NT"/>
    <property type="match status" value="1"/>
</dbReference>
<keyword evidence="1 8" id="KW-0690">Ribosome biogenesis</keyword>
<feature type="compositionally biased region" description="Acidic residues" evidence="10">
    <location>
        <begin position="31"/>
        <end position="66"/>
    </location>
</feature>
<feature type="region of interest" description="Disordered" evidence="10">
    <location>
        <begin position="26"/>
        <end position="86"/>
    </location>
</feature>
<dbReference type="EMBL" id="FN653023">
    <property type="protein sequence ID" value="CBY18207.1"/>
    <property type="molecule type" value="Genomic_DNA"/>
</dbReference>
<dbReference type="PROSITE" id="PS00678">
    <property type="entry name" value="WD_REPEATS_1"/>
    <property type="match status" value="1"/>
</dbReference>
<evidence type="ECO:0000256" key="8">
    <source>
        <dbReference type="HAMAP-Rule" id="MF_03027"/>
    </source>
</evidence>
<dbReference type="SUPFAM" id="SSF50978">
    <property type="entry name" value="WD40 repeat-like"/>
    <property type="match status" value="1"/>
</dbReference>
<dbReference type="FunCoup" id="E4X3K3">
    <property type="interactions" value="298"/>
</dbReference>
<dbReference type="GO" id="GO:0000466">
    <property type="term" value="P:maturation of 5.8S rRNA from tricistronic rRNA transcript (SSU-rRNA, 5.8S rRNA, LSU-rRNA)"/>
    <property type="evidence" value="ECO:0007669"/>
    <property type="project" value="UniProtKB-UniRule"/>
</dbReference>
<evidence type="ECO:0000256" key="1">
    <source>
        <dbReference type="ARBA" id="ARBA00022517"/>
    </source>
</evidence>
<keyword evidence="3 9" id="KW-0853">WD repeat</keyword>
<dbReference type="OrthoDB" id="5571054at2759"/>
<protein>
    <recommendedName>
        <fullName evidence="8">Ribosome biogenesis protein BOP1 homolog</fullName>
    </recommendedName>
</protein>
<feature type="domain" description="BOP1 N-terminal" evidence="11">
    <location>
        <begin position="96"/>
        <end position="363"/>
    </location>
</feature>
<dbReference type="InterPro" id="IPR012953">
    <property type="entry name" value="BOP1_N_dom"/>
</dbReference>
<dbReference type="Pfam" id="PF00400">
    <property type="entry name" value="WD40"/>
    <property type="match status" value="3"/>
</dbReference>
<evidence type="ECO:0000256" key="6">
    <source>
        <dbReference type="ARBA" id="ARBA00055102"/>
    </source>
</evidence>
<feature type="repeat" description="WD" evidence="9">
    <location>
        <begin position="370"/>
        <end position="411"/>
    </location>
</feature>
<keyword evidence="2 8" id="KW-0698">rRNA processing</keyword>
<sequence>MIEGATKRKLEKISKGELDDLKDMVLKDKDDDVVDEIEELYEDENDESSEDSEASDVDSLEDSDDEGEKRDEFEDGDTSDEEDRRNTIGNVPIEWYDHLPHIGYDLDGKKIAKPIKNKDEIDDFLARCEDPDYWRTITDRSTLRDHKLTPEEVDFIKRLTKGEYASQVDDTPEWIDLYSHEVEEMPINRAPESKASFIPSKDERNKVNKLAMLIRRGIIKTKVEREREAREKAKPKYFNVWSKQEELEKSRSQMSREKMAFPAPKLPLPGHAESYRPAPEFVFDESEKLAWEAEEPEDRKQSWMPQHFSNLRTVPAYADFYKERFERCLDLYLAPRQRKMKMNVKKEDLIPKLPSPKDLQPFPTFQALTFKGHVGMVRSISAHPSGQFLASCGDDGTARVWEIASGRCLRLIKLSEDEKCLKVSWSPNPNLCLLIIGYGNKCAVVNPQVGDKRIVDATNDLIDSWEEPEEYRSRLNWSSSTVVGAKLIIDHLAEVRDVAWHSKGDYFACVAGTNAKTTVYLHQLSTRKTQLPFTSAQKNVFQKITFHPTRPLFYLATQRYVKVWNLAKQEMQRKLEPNVKWVSSIAVHKTGDHVLVGDFSTRLAWIDLDLSQRPFKTLRYHKKAIRSCKFHNRYPLFASGSDDGTIIVSHGRVYNDLSSDPLIVPVKVLKGIKTTKNFGVMDVEFHPNHPWVFGAGVDGSIRLYT</sequence>
<comment type="function">
    <text evidence="6">Component of the PeBoW complex, which is required for maturation of 28S and 5.8S ribosomal RNAs and formation of the 60S ribosome.</text>
</comment>
<dbReference type="InterPro" id="IPR019775">
    <property type="entry name" value="WD40_repeat_CS"/>
</dbReference>
<evidence type="ECO:0000256" key="4">
    <source>
        <dbReference type="ARBA" id="ARBA00022737"/>
    </source>
</evidence>
<dbReference type="AlphaFoldDB" id="E4X3K3"/>
<comment type="function">
    <text evidence="8">Required for maturation of ribosomal RNAs and formation of the large ribosomal subunit.</text>
</comment>
<keyword evidence="13" id="KW-1185">Reference proteome</keyword>
<dbReference type="FunFam" id="2.130.10.10:FF:000061">
    <property type="entry name" value="Ribosome biogenesis protein BOP1 homolog"/>
    <property type="match status" value="1"/>
</dbReference>
<dbReference type="GO" id="GO:0043021">
    <property type="term" value="F:ribonucleoprotein complex binding"/>
    <property type="evidence" value="ECO:0007669"/>
    <property type="project" value="UniProtKB-UniRule"/>
</dbReference>
<dbReference type="GO" id="GO:0070545">
    <property type="term" value="C:PeBoW complex"/>
    <property type="evidence" value="ECO:0007669"/>
    <property type="project" value="TreeGrafter"/>
</dbReference>
<comment type="subunit">
    <text evidence="7">Component of the PeBoW complex, composed of BOP1, PES1 and WDR12. The complex is held together by BOP1, which interacts with PES1 via its N-terminal domain and with WDR12 via a high-affinity interaction between the seven-bladed beta-propeller domains of the 2 proteins. The NOP7 complex associates with the 66S pre-ribosome. The PeBoW complex associates with DDX27, BOP1 interacts directly with DDX27.</text>
</comment>
<evidence type="ECO:0000256" key="5">
    <source>
        <dbReference type="ARBA" id="ARBA00023242"/>
    </source>
</evidence>
<dbReference type="InterPro" id="IPR001680">
    <property type="entry name" value="WD40_rpt"/>
</dbReference>
<comment type="similarity">
    <text evidence="8">Belongs to the WD repeat BOP1/ERB1 family.</text>
</comment>
<dbReference type="SMART" id="SM01035">
    <property type="entry name" value="BOP1NT"/>
    <property type="match status" value="1"/>
</dbReference>
<dbReference type="InParanoid" id="E4X3K3"/>
<dbReference type="PROSITE" id="PS50082">
    <property type="entry name" value="WD_REPEATS_2"/>
    <property type="match status" value="1"/>
</dbReference>
<dbReference type="Gene3D" id="2.130.10.10">
    <property type="entry name" value="YVTN repeat-like/Quinoprotein amine dehydrogenase"/>
    <property type="match status" value="1"/>
</dbReference>
<keyword evidence="5 8" id="KW-0539">Nucleus</keyword>
<reference evidence="12" key="1">
    <citation type="journal article" date="2010" name="Science">
        <title>Plasticity of animal genome architecture unmasked by rapid evolution of a pelagic tunicate.</title>
        <authorList>
            <person name="Denoeud F."/>
            <person name="Henriet S."/>
            <person name="Mungpakdee S."/>
            <person name="Aury J.M."/>
            <person name="Da Silva C."/>
            <person name="Brinkmann H."/>
            <person name="Mikhaleva J."/>
            <person name="Olsen L.C."/>
            <person name="Jubin C."/>
            <person name="Canestro C."/>
            <person name="Bouquet J.M."/>
            <person name="Danks G."/>
            <person name="Poulain J."/>
            <person name="Campsteijn C."/>
            <person name="Adamski M."/>
            <person name="Cross I."/>
            <person name="Yadetie F."/>
            <person name="Muffato M."/>
            <person name="Louis A."/>
            <person name="Butcher S."/>
            <person name="Tsagkogeorga G."/>
            <person name="Konrad A."/>
            <person name="Singh S."/>
            <person name="Jensen M.F."/>
            <person name="Cong E.H."/>
            <person name="Eikeseth-Otteraa H."/>
            <person name="Noel B."/>
            <person name="Anthouard V."/>
            <person name="Porcel B.M."/>
            <person name="Kachouri-Lafond R."/>
            <person name="Nishino A."/>
            <person name="Ugolini M."/>
            <person name="Chourrout P."/>
            <person name="Nishida H."/>
            <person name="Aasland R."/>
            <person name="Huzurbazar S."/>
            <person name="Westhof E."/>
            <person name="Delsuc F."/>
            <person name="Lehrach H."/>
            <person name="Reinhardt R."/>
            <person name="Weissenbach J."/>
            <person name="Roy S.W."/>
            <person name="Artiguenave F."/>
            <person name="Postlethwait J.H."/>
            <person name="Manak J.R."/>
            <person name="Thompson E.M."/>
            <person name="Jaillon O."/>
            <person name="Du Pasquier L."/>
            <person name="Boudinot P."/>
            <person name="Liberles D.A."/>
            <person name="Volff J.N."/>
            <person name="Philippe H."/>
            <person name="Lenhard B."/>
            <person name="Roest Crollius H."/>
            <person name="Wincker P."/>
            <person name="Chourrout D."/>
        </authorList>
    </citation>
    <scope>NUCLEOTIDE SEQUENCE [LARGE SCALE GENOMIC DNA]</scope>
</reference>
<accession>E4X3K3</accession>
<dbReference type="PANTHER" id="PTHR17605">
    <property type="entry name" value="RIBOSOME BIOGENESIS PROTEIN BOP1 BLOCK OF PROLIFERATION 1 PROTEIN"/>
    <property type="match status" value="1"/>
</dbReference>
<organism evidence="12">
    <name type="scientific">Oikopleura dioica</name>
    <name type="common">Tunicate</name>
    <dbReference type="NCBI Taxonomy" id="34765"/>
    <lineage>
        <taxon>Eukaryota</taxon>
        <taxon>Metazoa</taxon>
        <taxon>Chordata</taxon>
        <taxon>Tunicata</taxon>
        <taxon>Appendicularia</taxon>
        <taxon>Copelata</taxon>
        <taxon>Oikopleuridae</taxon>
        <taxon>Oikopleura</taxon>
    </lineage>
</organism>
<keyword evidence="4" id="KW-0677">Repeat</keyword>
<evidence type="ECO:0000259" key="11">
    <source>
        <dbReference type="SMART" id="SM01035"/>
    </source>
</evidence>
<dbReference type="SMART" id="SM00320">
    <property type="entry name" value="WD40"/>
    <property type="match status" value="6"/>
</dbReference>
<dbReference type="GO" id="GO:0000463">
    <property type="term" value="P:maturation of LSU-rRNA from tricistronic rRNA transcript (SSU-rRNA, 5.8S rRNA, LSU-rRNA)"/>
    <property type="evidence" value="ECO:0007669"/>
    <property type="project" value="UniProtKB-UniRule"/>
</dbReference>
<dbReference type="Proteomes" id="UP000001307">
    <property type="component" value="Unassembled WGS sequence"/>
</dbReference>
<dbReference type="GO" id="GO:0030687">
    <property type="term" value="C:preribosome, large subunit precursor"/>
    <property type="evidence" value="ECO:0007669"/>
    <property type="project" value="UniProtKB-UniRule"/>
</dbReference>
<name>E4X3K3_OIKDI</name>
<dbReference type="HAMAP" id="MF_03027">
    <property type="entry name" value="BOP1"/>
    <property type="match status" value="1"/>
</dbReference>
<dbReference type="InterPro" id="IPR028598">
    <property type="entry name" value="BOP1/Erb1"/>
</dbReference>
<gene>
    <name evidence="12" type="ORF">GSOID_T00017845001</name>
</gene>
<comment type="subcellular location">
    <subcellularLocation>
        <location evidence="8">Nucleus</location>
        <location evidence="8">Nucleolus</location>
    </subcellularLocation>
    <subcellularLocation>
        <location evidence="8">Nucleus</location>
        <location evidence="8">Nucleoplasm</location>
    </subcellularLocation>
</comment>
<evidence type="ECO:0000256" key="3">
    <source>
        <dbReference type="ARBA" id="ARBA00022574"/>
    </source>
</evidence>
<proteinExistence type="inferred from homology"/>
<dbReference type="InterPro" id="IPR015943">
    <property type="entry name" value="WD40/YVTN_repeat-like_dom_sf"/>
</dbReference>
<dbReference type="GO" id="GO:0005654">
    <property type="term" value="C:nucleoplasm"/>
    <property type="evidence" value="ECO:0007669"/>
    <property type="project" value="UniProtKB-SubCell"/>
</dbReference>
<evidence type="ECO:0000256" key="10">
    <source>
        <dbReference type="SAM" id="MobiDB-lite"/>
    </source>
</evidence>